<dbReference type="PANTHER" id="PTHR32481:SF7">
    <property type="entry name" value="AMINOPEPTIDASE YHFE-RELATED"/>
    <property type="match status" value="1"/>
</dbReference>
<dbReference type="GO" id="GO:0046872">
    <property type="term" value="F:metal ion binding"/>
    <property type="evidence" value="ECO:0007669"/>
    <property type="project" value="UniProtKB-UniRule"/>
</dbReference>
<reference evidence="9 10" key="1">
    <citation type="journal article" date="2013" name="Genome Announc.">
        <title>Genome of the haloarchaeon Natronomonas moolapensis, a neutrophilic member of a previously haloalkaliphilic genus.</title>
        <authorList>
            <person name="Dyall-Smith M.L."/>
            <person name="Pfeiffer F."/>
            <person name="Oberwinkler T."/>
            <person name="Klee K."/>
            <person name="Rampp M."/>
            <person name="Palm P."/>
            <person name="Gross K."/>
            <person name="Schuster S.C."/>
            <person name="Oesterhelt D."/>
        </authorList>
    </citation>
    <scope>NUCLEOTIDE SEQUENCE [LARGE SCALE GENOMIC DNA]</scope>
    <source>
        <strain evidence="10">DSM 18674 / JCM 14361 / 8.8.11</strain>
    </source>
</reference>
<keyword evidence="2" id="KW-0031">Aminopeptidase</keyword>
<dbReference type="Gene3D" id="2.40.30.40">
    <property type="entry name" value="Peptidase M42, domain 2"/>
    <property type="match status" value="1"/>
</dbReference>
<feature type="binding site" evidence="8">
    <location>
        <position position="320"/>
    </location>
    <ligand>
        <name>Zn(2+)</name>
        <dbReference type="ChEBI" id="CHEBI:29105"/>
        <label>2</label>
    </ligand>
</feature>
<organism evidence="9 10">
    <name type="scientific">Natronomonas moolapensis (strain DSM 18674 / CECT 7526 / JCM 14361 / 8.8.11)</name>
    <dbReference type="NCBI Taxonomy" id="268739"/>
    <lineage>
        <taxon>Archaea</taxon>
        <taxon>Methanobacteriati</taxon>
        <taxon>Methanobacteriota</taxon>
        <taxon>Stenosarchaea group</taxon>
        <taxon>Halobacteria</taxon>
        <taxon>Halobacteriales</taxon>
        <taxon>Natronomonadaceae</taxon>
        <taxon>Natronomonas</taxon>
    </lineage>
</organism>
<evidence type="ECO:0000256" key="5">
    <source>
        <dbReference type="ARBA" id="ARBA00022801"/>
    </source>
</evidence>
<keyword evidence="3" id="KW-0645">Protease</keyword>
<feature type="binding site" evidence="8">
    <location>
        <position position="179"/>
    </location>
    <ligand>
        <name>Zn(2+)</name>
        <dbReference type="ChEBI" id="CHEBI:29105"/>
        <label>1</label>
    </ligand>
</feature>
<dbReference type="KEGG" id="nmo:Nmlp_2337"/>
<dbReference type="Pfam" id="PF05343">
    <property type="entry name" value="Peptidase_M42"/>
    <property type="match status" value="1"/>
</dbReference>
<evidence type="ECO:0000256" key="1">
    <source>
        <dbReference type="ARBA" id="ARBA00006272"/>
    </source>
</evidence>
<dbReference type="EMBL" id="HF582854">
    <property type="protein sequence ID" value="CCQ36505.1"/>
    <property type="molecule type" value="Genomic_DNA"/>
</dbReference>
<dbReference type="GO" id="GO:0004177">
    <property type="term" value="F:aminopeptidase activity"/>
    <property type="evidence" value="ECO:0007669"/>
    <property type="project" value="UniProtKB-UniRule"/>
</dbReference>
<evidence type="ECO:0000313" key="9">
    <source>
        <dbReference type="EMBL" id="CCQ36505.1"/>
    </source>
</evidence>
<dbReference type="RefSeq" id="WP_015409304.1">
    <property type="nucleotide sequence ID" value="NC_020388.1"/>
</dbReference>
<feature type="binding site" evidence="8">
    <location>
        <position position="232"/>
    </location>
    <ligand>
        <name>Zn(2+)</name>
        <dbReference type="ChEBI" id="CHEBI:29105"/>
        <label>1</label>
    </ligand>
</feature>
<name>M1XQS2_NATM8</name>
<dbReference type="eggNOG" id="arCOG01518">
    <property type="taxonomic scope" value="Archaea"/>
</dbReference>
<feature type="binding site" evidence="8">
    <location>
        <position position="210"/>
    </location>
    <ligand>
        <name>Zn(2+)</name>
        <dbReference type="ChEBI" id="CHEBI:29105"/>
        <label>2</label>
    </ligand>
</feature>
<evidence type="ECO:0000256" key="8">
    <source>
        <dbReference type="PIRSR" id="PIRSR001123-2"/>
    </source>
</evidence>
<feature type="binding site" evidence="8">
    <location>
        <position position="179"/>
    </location>
    <ligand>
        <name>Zn(2+)</name>
        <dbReference type="ChEBI" id="CHEBI:29105"/>
        <label>2</label>
    </ligand>
</feature>
<keyword evidence="4 8" id="KW-0479">Metal-binding</keyword>
<feature type="active site" description="Proton acceptor" evidence="7">
    <location>
        <position position="209"/>
    </location>
</feature>
<proteinExistence type="inferred from homology"/>
<protein>
    <submittedName>
        <fullName evidence="9">Peptidase M42 family protein</fullName>
    </submittedName>
</protein>
<evidence type="ECO:0000256" key="6">
    <source>
        <dbReference type="PIRNR" id="PIRNR001123"/>
    </source>
</evidence>
<keyword evidence="5" id="KW-0378">Hydrolase</keyword>
<sequence length="353" mass="37619">MSTDFAFDDELLADLVETPGVPGYEDKIRARVRAELDGHVDRLRSDSMGNLLGTIEGSDPAYEVVVATHIDEIGFMVKHVDDDGFLELDALGGWDPRILRAQRVTVHTETGDCPGVIGAVPPHTLTDEQKKAERAVGDARVDLGLDAETVAERVSVGDLVTMDGRTERVGEFVTGKSLDNRVSVLAAIEAARRIDDPDATIHFAATTQEEVGLRGASALGVDLDPDLVYNLDTTVANDVPGFEAGEQVTRLGEGAAIKLKDSSVVTNHKLNRRLRGVAEDRGINHQLEVLPAGGTDTGGLQRAGGARPAGAISIPTRYLHTPTESVHGGDLDAAIELLVAALRTEDGTHDYTL</sequence>
<comment type="cofactor">
    <cofactor evidence="8">
        <name>a divalent metal cation</name>
        <dbReference type="ChEBI" id="CHEBI:60240"/>
    </cofactor>
    <text evidence="8">Binds 2 divalent metal cations per subunit.</text>
</comment>
<evidence type="ECO:0000256" key="3">
    <source>
        <dbReference type="ARBA" id="ARBA00022670"/>
    </source>
</evidence>
<dbReference type="PIRSF" id="PIRSF001123">
    <property type="entry name" value="PepA_GA"/>
    <property type="match status" value="1"/>
</dbReference>
<dbReference type="InterPro" id="IPR051464">
    <property type="entry name" value="Peptidase_M42_aminopept"/>
</dbReference>
<dbReference type="OrthoDB" id="30642at2157"/>
<dbReference type="AlphaFoldDB" id="M1XQS2"/>
<evidence type="ECO:0000256" key="7">
    <source>
        <dbReference type="PIRSR" id="PIRSR001123-1"/>
    </source>
</evidence>
<dbReference type="GeneID" id="14651236"/>
<gene>
    <name evidence="9" type="ordered locus">Nmlp_2337</name>
</gene>
<comment type="similarity">
    <text evidence="1 6">Belongs to the peptidase M42 family.</text>
</comment>
<dbReference type="HOGENOM" id="CLU_047249_0_2_2"/>
<dbReference type="PANTHER" id="PTHR32481">
    <property type="entry name" value="AMINOPEPTIDASE"/>
    <property type="match status" value="1"/>
</dbReference>
<evidence type="ECO:0000256" key="4">
    <source>
        <dbReference type="ARBA" id="ARBA00022723"/>
    </source>
</evidence>
<accession>M1XQS2</accession>
<dbReference type="SUPFAM" id="SSF101821">
    <property type="entry name" value="Aminopeptidase/glucanase lid domain"/>
    <property type="match status" value="1"/>
</dbReference>
<evidence type="ECO:0000313" key="10">
    <source>
        <dbReference type="Proteomes" id="UP000011867"/>
    </source>
</evidence>
<dbReference type="GO" id="GO:0006508">
    <property type="term" value="P:proteolysis"/>
    <property type="evidence" value="ECO:0007669"/>
    <property type="project" value="UniProtKB-KW"/>
</dbReference>
<dbReference type="Gene3D" id="3.40.630.10">
    <property type="entry name" value="Zn peptidases"/>
    <property type="match status" value="1"/>
</dbReference>
<dbReference type="Proteomes" id="UP000011867">
    <property type="component" value="Chromosome"/>
</dbReference>
<feature type="binding site" evidence="8">
    <location>
        <position position="69"/>
    </location>
    <ligand>
        <name>Zn(2+)</name>
        <dbReference type="ChEBI" id="CHEBI:29105"/>
        <label>1</label>
    </ligand>
</feature>
<dbReference type="InterPro" id="IPR023367">
    <property type="entry name" value="Peptidase_M42_dom2"/>
</dbReference>
<evidence type="ECO:0000256" key="2">
    <source>
        <dbReference type="ARBA" id="ARBA00022438"/>
    </source>
</evidence>
<dbReference type="InterPro" id="IPR008007">
    <property type="entry name" value="Peptidase_M42"/>
</dbReference>
<dbReference type="SUPFAM" id="SSF53187">
    <property type="entry name" value="Zn-dependent exopeptidases"/>
    <property type="match status" value="1"/>
</dbReference>
<keyword evidence="10" id="KW-1185">Reference proteome</keyword>